<evidence type="ECO:0000313" key="1">
    <source>
        <dbReference type="EMBL" id="TQV80543.1"/>
    </source>
</evidence>
<dbReference type="Gene3D" id="3.60.10.10">
    <property type="entry name" value="Endonuclease/exonuclease/phosphatase"/>
    <property type="match status" value="1"/>
</dbReference>
<proteinExistence type="predicted"/>
<dbReference type="EMBL" id="VHSH01000003">
    <property type="protein sequence ID" value="TQV80543.1"/>
    <property type="molecule type" value="Genomic_DNA"/>
</dbReference>
<organism evidence="1 2">
    <name type="scientific">Denitrobaculum tricleocarpae</name>
    <dbReference type="NCBI Taxonomy" id="2591009"/>
    <lineage>
        <taxon>Bacteria</taxon>
        <taxon>Pseudomonadati</taxon>
        <taxon>Pseudomonadota</taxon>
        <taxon>Alphaproteobacteria</taxon>
        <taxon>Rhodospirillales</taxon>
        <taxon>Rhodospirillaceae</taxon>
        <taxon>Denitrobaculum</taxon>
    </lineage>
</organism>
<name>A0A545TTK6_9PROT</name>
<comment type="caution">
    <text evidence="1">The sequence shown here is derived from an EMBL/GenBank/DDBJ whole genome shotgun (WGS) entry which is preliminary data.</text>
</comment>
<evidence type="ECO:0008006" key="3">
    <source>
        <dbReference type="Google" id="ProtNLM"/>
    </source>
</evidence>
<dbReference type="OrthoDB" id="6199360at2"/>
<dbReference type="Proteomes" id="UP000315252">
    <property type="component" value="Unassembled WGS sequence"/>
</dbReference>
<protein>
    <recommendedName>
        <fullName evidence="3">Endonuclease</fullName>
    </recommendedName>
</protein>
<keyword evidence="2" id="KW-1185">Reference proteome</keyword>
<dbReference type="AlphaFoldDB" id="A0A545TTK6"/>
<dbReference type="InterPro" id="IPR036691">
    <property type="entry name" value="Endo/exonu/phosph_ase_sf"/>
</dbReference>
<dbReference type="PANTHER" id="PTHR42834:SF1">
    <property type="entry name" value="ENDONUCLEASE_EXONUCLEASE_PHOSPHATASE FAMILY PROTEIN (AFU_ORTHOLOGUE AFUA_3G09210)"/>
    <property type="match status" value="1"/>
</dbReference>
<gene>
    <name evidence="1" type="ORF">FKG95_10230</name>
</gene>
<dbReference type="PANTHER" id="PTHR42834">
    <property type="entry name" value="ENDONUCLEASE/EXONUCLEASE/PHOSPHATASE FAMILY PROTEIN (AFU_ORTHOLOGUE AFUA_3G09210)"/>
    <property type="match status" value="1"/>
</dbReference>
<accession>A0A545TTK6</accession>
<evidence type="ECO:0000313" key="2">
    <source>
        <dbReference type="Proteomes" id="UP000315252"/>
    </source>
</evidence>
<sequence length="335" mass="37445">MKIMNWNIEWMNKWFSGNNTPRWGSSSLSESQAMTCAAKAAAVINDVGPDLLCLQEGPSAIAEMELFLGEFFTDTSGPVFEAIIGSDGRAQKLYVLRRRDGAFTAMERVIDAPTQALADQWDADVNGDMLLEGYDFTRLPLVVDVDPAGTAPIRVVVLHTKSKYVHQGESKWNNPSRRQEFVVEALEARRRISAEGFRLRAYLDDLLQVDRDARIIVTGDWNDGPGRDLFERSYLTHNVADIVLGSTFTPDLIFHHPLLRHVQAPALFTARFDDFVDEIDDRPLLLDHFAVSPALAPVVQNADICHDAYEAQITGNGTARQDRPSDHRPIIVELA</sequence>
<dbReference type="RefSeq" id="WP_142896257.1">
    <property type="nucleotide sequence ID" value="NZ_ML660054.1"/>
</dbReference>
<dbReference type="SUPFAM" id="SSF56219">
    <property type="entry name" value="DNase I-like"/>
    <property type="match status" value="1"/>
</dbReference>
<reference evidence="1 2" key="1">
    <citation type="submission" date="2019-06" db="EMBL/GenBank/DDBJ databases">
        <title>Whole genome sequence for Rhodospirillaceae sp. R148.</title>
        <authorList>
            <person name="Wang G."/>
        </authorList>
    </citation>
    <scope>NUCLEOTIDE SEQUENCE [LARGE SCALE GENOMIC DNA]</scope>
    <source>
        <strain evidence="1 2">R148</strain>
    </source>
</reference>